<name>A0A382ACS2_9ZZZZ</name>
<dbReference type="AlphaFoldDB" id="A0A382ACS2"/>
<keyword evidence="1" id="KW-0812">Transmembrane</keyword>
<sequence>MVVQHLGRAGVFLPGVVAATSMLWRRPGLLIQQLYSVGVMTVLIVVVAG</sequence>
<evidence type="ECO:0000256" key="1">
    <source>
        <dbReference type="SAM" id="Phobius"/>
    </source>
</evidence>
<gene>
    <name evidence="2" type="ORF">METZ01_LOCUS151736</name>
</gene>
<organism evidence="2">
    <name type="scientific">marine metagenome</name>
    <dbReference type="NCBI Taxonomy" id="408172"/>
    <lineage>
        <taxon>unclassified sequences</taxon>
        <taxon>metagenomes</taxon>
        <taxon>ecological metagenomes</taxon>
    </lineage>
</organism>
<reference evidence="2" key="1">
    <citation type="submission" date="2018-05" db="EMBL/GenBank/DDBJ databases">
        <authorList>
            <person name="Lanie J.A."/>
            <person name="Ng W.-L."/>
            <person name="Kazmierczak K.M."/>
            <person name="Andrzejewski T.M."/>
            <person name="Davidsen T.M."/>
            <person name="Wayne K.J."/>
            <person name="Tettelin H."/>
            <person name="Glass J.I."/>
            <person name="Rusch D."/>
            <person name="Podicherti R."/>
            <person name="Tsui H.-C.T."/>
            <person name="Winkler M.E."/>
        </authorList>
    </citation>
    <scope>NUCLEOTIDE SEQUENCE</scope>
</reference>
<keyword evidence="1" id="KW-0472">Membrane</keyword>
<accession>A0A382ACS2</accession>
<evidence type="ECO:0000313" key="2">
    <source>
        <dbReference type="EMBL" id="SVA98882.1"/>
    </source>
</evidence>
<feature type="non-terminal residue" evidence="2">
    <location>
        <position position="49"/>
    </location>
</feature>
<feature type="transmembrane region" description="Helical" evidence="1">
    <location>
        <begin position="29"/>
        <end position="48"/>
    </location>
</feature>
<proteinExistence type="predicted"/>
<dbReference type="EMBL" id="UINC01024703">
    <property type="protein sequence ID" value="SVA98882.1"/>
    <property type="molecule type" value="Genomic_DNA"/>
</dbReference>
<protein>
    <submittedName>
        <fullName evidence="2">Uncharacterized protein</fullName>
    </submittedName>
</protein>
<keyword evidence="1" id="KW-1133">Transmembrane helix</keyword>
<feature type="transmembrane region" description="Helical" evidence="1">
    <location>
        <begin position="6"/>
        <end position="24"/>
    </location>
</feature>